<proteinExistence type="predicted"/>
<organism evidence="3 4">
    <name type="scientific">Salimicrobium album</name>
    <dbReference type="NCBI Taxonomy" id="50717"/>
    <lineage>
        <taxon>Bacteria</taxon>
        <taxon>Bacillati</taxon>
        <taxon>Bacillota</taxon>
        <taxon>Bacilli</taxon>
        <taxon>Bacillales</taxon>
        <taxon>Bacillaceae</taxon>
        <taxon>Salimicrobium</taxon>
    </lineage>
</organism>
<accession>A0A1H3GCE1</accession>
<dbReference type="Proteomes" id="UP000198647">
    <property type="component" value="Unassembled WGS sequence"/>
</dbReference>
<dbReference type="InterPro" id="IPR013766">
    <property type="entry name" value="Thioredoxin_domain"/>
</dbReference>
<comment type="caution">
    <text evidence="3">The sequence shown here is derived from an EMBL/GenBank/DDBJ whole genome shotgun (WGS) entry which is preliminary data.</text>
</comment>
<gene>
    <name evidence="3" type="ORF">SAMN04488081_1865</name>
</gene>
<evidence type="ECO:0000256" key="1">
    <source>
        <dbReference type="ARBA" id="ARBA00023157"/>
    </source>
</evidence>
<dbReference type="Pfam" id="PF00578">
    <property type="entry name" value="AhpC-TSA"/>
    <property type="match status" value="1"/>
</dbReference>
<evidence type="ECO:0000313" key="3">
    <source>
        <dbReference type="EMBL" id="SDY00308.1"/>
    </source>
</evidence>
<protein>
    <submittedName>
        <fullName evidence="3">Thiol-disulfide isomerase or thioredoxin</fullName>
    </submittedName>
</protein>
<dbReference type="InterPro" id="IPR000866">
    <property type="entry name" value="AhpC/TSA"/>
</dbReference>
<dbReference type="SUPFAM" id="SSF52833">
    <property type="entry name" value="Thioredoxin-like"/>
    <property type="match status" value="1"/>
</dbReference>
<keyword evidence="1" id="KW-1015">Disulfide bond</keyword>
<dbReference type="EMBL" id="FNOS01000004">
    <property type="protein sequence ID" value="SDY00308.1"/>
    <property type="molecule type" value="Genomic_DNA"/>
</dbReference>
<keyword evidence="3" id="KW-0413">Isomerase</keyword>
<dbReference type="Gene3D" id="3.40.30.10">
    <property type="entry name" value="Glutaredoxin"/>
    <property type="match status" value="1"/>
</dbReference>
<feature type="domain" description="Thioredoxin" evidence="2">
    <location>
        <begin position="1"/>
        <end position="138"/>
    </location>
</feature>
<reference evidence="3 4" key="1">
    <citation type="submission" date="2016-10" db="EMBL/GenBank/DDBJ databases">
        <authorList>
            <person name="Varghese N."/>
            <person name="Submissions S."/>
        </authorList>
    </citation>
    <scope>NUCLEOTIDE SEQUENCE [LARGE SCALE GENOMIC DNA]</scope>
    <source>
        <strain evidence="3 4">DSM 20748</strain>
    </source>
</reference>
<dbReference type="PANTHER" id="PTHR42852">
    <property type="entry name" value="THIOL:DISULFIDE INTERCHANGE PROTEIN DSBE"/>
    <property type="match status" value="1"/>
</dbReference>
<evidence type="ECO:0000259" key="2">
    <source>
        <dbReference type="PROSITE" id="PS51352"/>
    </source>
</evidence>
<dbReference type="PROSITE" id="PS51352">
    <property type="entry name" value="THIOREDOXIN_2"/>
    <property type="match status" value="1"/>
</dbReference>
<dbReference type="RefSeq" id="WP_093107329.1">
    <property type="nucleotide sequence ID" value="NZ_FNOS01000004.1"/>
</dbReference>
<dbReference type="InterPro" id="IPR050553">
    <property type="entry name" value="Thioredoxin_ResA/DsbE_sf"/>
</dbReference>
<dbReference type="CDD" id="cd02966">
    <property type="entry name" value="TlpA_like_family"/>
    <property type="match status" value="1"/>
</dbReference>
<dbReference type="GO" id="GO:0016853">
    <property type="term" value="F:isomerase activity"/>
    <property type="evidence" value="ECO:0007669"/>
    <property type="project" value="UniProtKB-KW"/>
</dbReference>
<keyword evidence="4" id="KW-1185">Reference proteome</keyword>
<name>A0A1H3GCE1_9BACI</name>
<evidence type="ECO:0000313" key="4">
    <source>
        <dbReference type="Proteomes" id="UP000198647"/>
    </source>
</evidence>
<dbReference type="InterPro" id="IPR036249">
    <property type="entry name" value="Thioredoxin-like_sf"/>
</dbReference>
<dbReference type="PANTHER" id="PTHR42852:SF17">
    <property type="entry name" value="THIOREDOXIN-LIKE PROTEIN HI_1115"/>
    <property type="match status" value="1"/>
</dbReference>
<sequence length="138" mass="15333">MKAPVFTLPYLTEEGTYTLPENPGKVTILTFWASWCPDSGADMPKKEQLFDSLHTDDVEMITINVAGREGKREDAVKYKEKFLTQPTLEDNGTKVYDLYGCTGVPTTVIISSEGEIVHQFGDDASFMDIMKAVGETVE</sequence>